<dbReference type="EMBL" id="JAPFFM010000001">
    <property type="protein sequence ID" value="KAJ6775940.1"/>
    <property type="molecule type" value="Genomic_DNA"/>
</dbReference>
<feature type="compositionally biased region" description="Low complexity" evidence="1">
    <location>
        <begin position="53"/>
        <end position="62"/>
    </location>
</feature>
<evidence type="ECO:0000256" key="1">
    <source>
        <dbReference type="SAM" id="MobiDB-lite"/>
    </source>
</evidence>
<dbReference type="AlphaFoldDB" id="A0A9Q0WYK3"/>
<evidence type="ECO:0000313" key="3">
    <source>
        <dbReference type="Proteomes" id="UP001151752"/>
    </source>
</evidence>
<organism evidence="2 3">
    <name type="scientific">Salix koriyanagi</name>
    <dbReference type="NCBI Taxonomy" id="2511006"/>
    <lineage>
        <taxon>Eukaryota</taxon>
        <taxon>Viridiplantae</taxon>
        <taxon>Streptophyta</taxon>
        <taxon>Embryophyta</taxon>
        <taxon>Tracheophyta</taxon>
        <taxon>Spermatophyta</taxon>
        <taxon>Magnoliopsida</taxon>
        <taxon>eudicotyledons</taxon>
        <taxon>Gunneridae</taxon>
        <taxon>Pentapetalae</taxon>
        <taxon>rosids</taxon>
        <taxon>fabids</taxon>
        <taxon>Malpighiales</taxon>
        <taxon>Salicaceae</taxon>
        <taxon>Saliceae</taxon>
        <taxon>Salix</taxon>
    </lineage>
</organism>
<gene>
    <name evidence="2" type="ORF">OIU74_000184</name>
</gene>
<sequence>MKITGKPNSTPEPELFDLKPRRKSARNPNVIRLKRPPETPLLKWKIQEDRHNNNNSNSNRSVGGEEEEESGGGGHPRSFSQKGRVSARKLAAGLWRLQLPDPVP</sequence>
<reference evidence="2" key="2">
    <citation type="journal article" date="2023" name="Int. J. Mol. Sci.">
        <title>De Novo Assembly and Annotation of 11 Diverse Shrub Willow (Salix) Genomes Reveals Novel Gene Organization in Sex-Linked Regions.</title>
        <authorList>
            <person name="Hyden B."/>
            <person name="Feng K."/>
            <person name="Yates T.B."/>
            <person name="Jawdy S."/>
            <person name="Cereghino C."/>
            <person name="Smart L.B."/>
            <person name="Muchero W."/>
        </authorList>
    </citation>
    <scope>NUCLEOTIDE SEQUENCE</scope>
    <source>
        <tissue evidence="2">Shoot tip</tissue>
    </source>
</reference>
<name>A0A9Q0WYK3_9ROSI</name>
<evidence type="ECO:0000313" key="2">
    <source>
        <dbReference type="EMBL" id="KAJ6775940.1"/>
    </source>
</evidence>
<accession>A0A9Q0WYK3</accession>
<feature type="compositionally biased region" description="Polar residues" evidence="1">
    <location>
        <begin position="1"/>
        <end position="11"/>
    </location>
</feature>
<dbReference type="Proteomes" id="UP001151752">
    <property type="component" value="Chromosome 16"/>
</dbReference>
<protein>
    <submittedName>
        <fullName evidence="2">Uncharacterized protein</fullName>
    </submittedName>
</protein>
<keyword evidence="3" id="KW-1185">Reference proteome</keyword>
<feature type="region of interest" description="Disordered" evidence="1">
    <location>
        <begin position="1"/>
        <end position="86"/>
    </location>
</feature>
<proteinExistence type="predicted"/>
<reference evidence="2" key="1">
    <citation type="submission" date="2022-11" db="EMBL/GenBank/DDBJ databases">
        <authorList>
            <person name="Hyden B.L."/>
            <person name="Feng K."/>
            <person name="Yates T."/>
            <person name="Jawdy S."/>
            <person name="Smart L.B."/>
            <person name="Muchero W."/>
        </authorList>
    </citation>
    <scope>NUCLEOTIDE SEQUENCE</scope>
    <source>
        <tissue evidence="2">Shoot tip</tissue>
    </source>
</reference>
<comment type="caution">
    <text evidence="2">The sequence shown here is derived from an EMBL/GenBank/DDBJ whole genome shotgun (WGS) entry which is preliminary data.</text>
</comment>